<gene>
    <name evidence="2" type="ORF">SAMN04488548_1343014</name>
</gene>
<dbReference type="STRING" id="158898.SAMN04488548_1343014"/>
<feature type="region of interest" description="Disordered" evidence="1">
    <location>
        <begin position="1"/>
        <end position="20"/>
    </location>
</feature>
<dbReference type="AlphaFoldDB" id="A0A1H2K9W0"/>
<evidence type="ECO:0000256" key="1">
    <source>
        <dbReference type="SAM" id="MobiDB-lite"/>
    </source>
</evidence>
<protein>
    <recommendedName>
        <fullName evidence="4">Acetyltransferase (GNAT) family protein</fullName>
    </recommendedName>
</protein>
<evidence type="ECO:0000313" key="2">
    <source>
        <dbReference type="EMBL" id="SDU65459.1"/>
    </source>
</evidence>
<dbReference type="InterPro" id="IPR016181">
    <property type="entry name" value="Acyl_CoA_acyltransferase"/>
</dbReference>
<dbReference type="Gene3D" id="3.40.630.30">
    <property type="match status" value="1"/>
</dbReference>
<proteinExistence type="predicted"/>
<accession>A0A1H2K9W0</accession>
<reference evidence="2 3" key="1">
    <citation type="submission" date="2016-10" db="EMBL/GenBank/DDBJ databases">
        <authorList>
            <person name="de Groot N.N."/>
        </authorList>
    </citation>
    <scope>NUCLEOTIDE SEQUENCE [LARGE SCALE GENOMIC DNA]</scope>
    <source>
        <strain evidence="2 3">DSM 44215</strain>
    </source>
</reference>
<dbReference type="SUPFAM" id="SSF55729">
    <property type="entry name" value="Acyl-CoA N-acyltransferases (Nat)"/>
    <property type="match status" value="1"/>
</dbReference>
<name>A0A1H2K9W0_9ACTN</name>
<organism evidence="2 3">
    <name type="scientific">Gordonia westfalica</name>
    <dbReference type="NCBI Taxonomy" id="158898"/>
    <lineage>
        <taxon>Bacteria</taxon>
        <taxon>Bacillati</taxon>
        <taxon>Actinomycetota</taxon>
        <taxon>Actinomycetes</taxon>
        <taxon>Mycobacteriales</taxon>
        <taxon>Gordoniaceae</taxon>
        <taxon>Gordonia</taxon>
    </lineage>
</organism>
<dbReference type="EMBL" id="FNLM01000034">
    <property type="protein sequence ID" value="SDU65459.1"/>
    <property type="molecule type" value="Genomic_DNA"/>
</dbReference>
<dbReference type="Proteomes" id="UP000183180">
    <property type="component" value="Unassembled WGS sequence"/>
</dbReference>
<evidence type="ECO:0008006" key="4">
    <source>
        <dbReference type="Google" id="ProtNLM"/>
    </source>
</evidence>
<dbReference type="OrthoDB" id="4373681at2"/>
<evidence type="ECO:0000313" key="3">
    <source>
        <dbReference type="Proteomes" id="UP000183180"/>
    </source>
</evidence>
<dbReference type="RefSeq" id="WP_074851660.1">
    <property type="nucleotide sequence ID" value="NZ_FNLM01000034.1"/>
</dbReference>
<feature type="compositionally biased region" description="Polar residues" evidence="1">
    <location>
        <begin position="1"/>
        <end position="15"/>
    </location>
</feature>
<sequence>MTHGIQASKNGSRPLTESDRESALDLLENGLRETPMYSWLLGDDASAQAYRWYGEVLFAEHRHGIRGVFDDADTLIALIATSDPERPAGNVDDDLKARIRQYVRALDGFTDRFTELRRTQKDAAVDDRAIEILFALVHPDHRRGGTLTALVDEVVDRGRREDLPVVAGTADATMSEFYVRKWDALVRGEFTLTDGPTVWIHRVAPPGER</sequence>